<name>A0ABR1W4S7_9PEZI</name>
<evidence type="ECO:0000313" key="2">
    <source>
        <dbReference type="EMBL" id="KAK8078480.1"/>
    </source>
</evidence>
<dbReference type="EMBL" id="JAQQWM010000002">
    <property type="protein sequence ID" value="KAK8078480.1"/>
    <property type="molecule type" value="Genomic_DNA"/>
</dbReference>
<organism evidence="2 3">
    <name type="scientific">Apiospora saccharicola</name>
    <dbReference type="NCBI Taxonomy" id="335842"/>
    <lineage>
        <taxon>Eukaryota</taxon>
        <taxon>Fungi</taxon>
        <taxon>Dikarya</taxon>
        <taxon>Ascomycota</taxon>
        <taxon>Pezizomycotina</taxon>
        <taxon>Sordariomycetes</taxon>
        <taxon>Xylariomycetidae</taxon>
        <taxon>Amphisphaeriales</taxon>
        <taxon>Apiosporaceae</taxon>
        <taxon>Apiospora</taxon>
    </lineage>
</organism>
<feature type="coiled-coil region" evidence="1">
    <location>
        <begin position="51"/>
        <end position="127"/>
    </location>
</feature>
<keyword evidence="1" id="KW-0175">Coiled coil</keyword>
<evidence type="ECO:0000313" key="3">
    <source>
        <dbReference type="Proteomes" id="UP001446871"/>
    </source>
</evidence>
<gene>
    <name evidence="2" type="ORF">PG996_004650</name>
</gene>
<dbReference type="Gene3D" id="1.10.287.1490">
    <property type="match status" value="1"/>
</dbReference>
<evidence type="ECO:0000256" key="1">
    <source>
        <dbReference type="SAM" id="Coils"/>
    </source>
</evidence>
<keyword evidence="3" id="KW-1185">Reference proteome</keyword>
<sequence>MGYYETIGITRTGIPEFVRSHSYHHHHRHRPQREHRYKCFDDCCGIPLAEYNRLADEVRRCQEDVKSLAREKEDLRIAVVDLNNNYKELQKANEWYEAENIRLKADKDRLKLDNDQLRCENAYLRQDLSKEAGQTDAFRRRVKVLDKEVIAQDLVIKDKKAEIRGLKSTNGILSSKLDDYKVRYDQANREIKSRDRDIHKQNETIRDQTNTIRRLQCLLEQYRGW</sequence>
<comment type="caution">
    <text evidence="2">The sequence shown here is derived from an EMBL/GenBank/DDBJ whole genome shotgun (WGS) entry which is preliminary data.</text>
</comment>
<reference evidence="2 3" key="1">
    <citation type="submission" date="2023-01" db="EMBL/GenBank/DDBJ databases">
        <title>Analysis of 21 Apiospora genomes using comparative genomics revels a genus with tremendous synthesis potential of carbohydrate active enzymes and secondary metabolites.</title>
        <authorList>
            <person name="Sorensen T."/>
        </authorList>
    </citation>
    <scope>NUCLEOTIDE SEQUENCE [LARGE SCALE GENOMIC DNA]</scope>
    <source>
        <strain evidence="2 3">CBS 83171</strain>
    </source>
</reference>
<dbReference type="Proteomes" id="UP001446871">
    <property type="component" value="Unassembled WGS sequence"/>
</dbReference>
<proteinExistence type="predicted"/>
<accession>A0ABR1W4S7</accession>
<protein>
    <submittedName>
        <fullName evidence="2">Uncharacterized protein</fullName>
    </submittedName>
</protein>